<keyword evidence="3" id="KW-1185">Reference proteome</keyword>
<dbReference type="InterPro" id="IPR036291">
    <property type="entry name" value="NAD(P)-bd_dom_sf"/>
</dbReference>
<dbReference type="EMBL" id="KB445804">
    <property type="protein sequence ID" value="EMD34173.1"/>
    <property type="molecule type" value="Genomic_DNA"/>
</dbReference>
<dbReference type="AlphaFoldDB" id="M2QB03"/>
<accession>M2QB03</accession>
<dbReference type="Proteomes" id="UP000016930">
    <property type="component" value="Unassembled WGS sequence"/>
</dbReference>
<reference evidence="2 3" key="1">
    <citation type="journal article" date="2012" name="Proc. Natl. Acad. Sci. U.S.A.">
        <title>Comparative genomics of Ceriporiopsis subvermispora and Phanerochaete chrysosporium provide insight into selective ligninolysis.</title>
        <authorList>
            <person name="Fernandez-Fueyo E."/>
            <person name="Ruiz-Duenas F.J."/>
            <person name="Ferreira P."/>
            <person name="Floudas D."/>
            <person name="Hibbett D.S."/>
            <person name="Canessa P."/>
            <person name="Larrondo L.F."/>
            <person name="James T.Y."/>
            <person name="Seelenfreund D."/>
            <person name="Lobos S."/>
            <person name="Polanco R."/>
            <person name="Tello M."/>
            <person name="Honda Y."/>
            <person name="Watanabe T."/>
            <person name="Watanabe T."/>
            <person name="Ryu J.S."/>
            <person name="Kubicek C.P."/>
            <person name="Schmoll M."/>
            <person name="Gaskell J."/>
            <person name="Hammel K.E."/>
            <person name="St John F.J."/>
            <person name="Vanden Wymelenberg A."/>
            <person name="Sabat G."/>
            <person name="Splinter BonDurant S."/>
            <person name="Syed K."/>
            <person name="Yadav J.S."/>
            <person name="Doddapaneni H."/>
            <person name="Subramanian V."/>
            <person name="Lavin J.L."/>
            <person name="Oguiza J.A."/>
            <person name="Perez G."/>
            <person name="Pisabarro A.G."/>
            <person name="Ramirez L."/>
            <person name="Santoyo F."/>
            <person name="Master E."/>
            <person name="Coutinho P.M."/>
            <person name="Henrissat B."/>
            <person name="Lombard V."/>
            <person name="Magnuson J.K."/>
            <person name="Kuees U."/>
            <person name="Hori C."/>
            <person name="Igarashi K."/>
            <person name="Samejima M."/>
            <person name="Held B.W."/>
            <person name="Barry K.W."/>
            <person name="LaButti K.M."/>
            <person name="Lapidus A."/>
            <person name="Lindquist E.A."/>
            <person name="Lucas S.M."/>
            <person name="Riley R."/>
            <person name="Salamov A.A."/>
            <person name="Hoffmeister D."/>
            <person name="Schwenk D."/>
            <person name="Hadar Y."/>
            <person name="Yarden O."/>
            <person name="de Vries R.P."/>
            <person name="Wiebenga A."/>
            <person name="Stenlid J."/>
            <person name="Eastwood D."/>
            <person name="Grigoriev I.V."/>
            <person name="Berka R.M."/>
            <person name="Blanchette R.A."/>
            <person name="Kersten P."/>
            <person name="Martinez A.T."/>
            <person name="Vicuna R."/>
            <person name="Cullen D."/>
        </authorList>
    </citation>
    <scope>NUCLEOTIDE SEQUENCE [LARGE SCALE GENOMIC DNA]</scope>
    <source>
        <strain evidence="2 3">B</strain>
    </source>
</reference>
<organism evidence="2 3">
    <name type="scientific">Ceriporiopsis subvermispora (strain B)</name>
    <name type="common">White-rot fungus</name>
    <name type="synonym">Gelatoporia subvermispora</name>
    <dbReference type="NCBI Taxonomy" id="914234"/>
    <lineage>
        <taxon>Eukaryota</taxon>
        <taxon>Fungi</taxon>
        <taxon>Dikarya</taxon>
        <taxon>Basidiomycota</taxon>
        <taxon>Agaricomycotina</taxon>
        <taxon>Agaricomycetes</taxon>
        <taxon>Polyporales</taxon>
        <taxon>Gelatoporiaceae</taxon>
        <taxon>Gelatoporia</taxon>
    </lineage>
</organism>
<dbReference type="OrthoDB" id="10262413at2759"/>
<dbReference type="InterPro" id="IPR051783">
    <property type="entry name" value="NAD(P)-dependent_oxidoreduct"/>
</dbReference>
<dbReference type="PANTHER" id="PTHR48079:SF6">
    <property type="entry name" value="NAD(P)-BINDING DOMAIN-CONTAINING PROTEIN-RELATED"/>
    <property type="match status" value="1"/>
</dbReference>
<dbReference type="Pfam" id="PF01370">
    <property type="entry name" value="Epimerase"/>
    <property type="match status" value="1"/>
</dbReference>
<dbReference type="STRING" id="914234.M2QB03"/>
<dbReference type="GO" id="GO:0004029">
    <property type="term" value="F:aldehyde dehydrogenase (NAD+) activity"/>
    <property type="evidence" value="ECO:0007669"/>
    <property type="project" value="TreeGrafter"/>
</dbReference>
<name>M2QB03_CERS8</name>
<dbReference type="HOGENOM" id="CLU_007383_12_1_1"/>
<evidence type="ECO:0000313" key="3">
    <source>
        <dbReference type="Proteomes" id="UP000016930"/>
    </source>
</evidence>
<dbReference type="Gene3D" id="3.40.50.720">
    <property type="entry name" value="NAD(P)-binding Rossmann-like Domain"/>
    <property type="match status" value="1"/>
</dbReference>
<proteinExistence type="predicted"/>
<dbReference type="InterPro" id="IPR001509">
    <property type="entry name" value="Epimerase_deHydtase"/>
</dbReference>
<feature type="domain" description="NAD-dependent epimerase/dehydratase" evidence="1">
    <location>
        <begin position="8"/>
        <end position="241"/>
    </location>
</feature>
<protein>
    <recommendedName>
        <fullName evidence="1">NAD-dependent epimerase/dehydratase domain-containing protein</fullName>
    </recommendedName>
</protein>
<dbReference type="PANTHER" id="PTHR48079">
    <property type="entry name" value="PROTEIN YEEZ"/>
    <property type="match status" value="1"/>
</dbReference>
<sequence>MSQGKIPILLIGASGYIGGSVLTRFLQSPDFPKYDITVYLRSEEKAQKLQQFGVRPLLGDLQDADKLASAASQAHVVVNCADADDFGAACAIIDGLRKRHEETEDVPILIHTSGTGVLADNAAGMHPTSTIYSDMDPEQIGSLSPSQPHREVDLAVIDADAKGYLQAYFVLPSTIYGLASGPLADAGIMNIHSQQIPTLIKSSLDRGAAGMVGEGKNIWPSVHIDEVADLFFVVFENAIAGKKIGHGNEGFYFGENGEHTLYEVGRGIGAALVELGKIKNPEPTTFTKEEIDKYFGGNLFMGSNSRCRGERSRAIGWKPVKLTKDMLASIKPEMESMINHPETVKF</sequence>
<evidence type="ECO:0000259" key="1">
    <source>
        <dbReference type="Pfam" id="PF01370"/>
    </source>
</evidence>
<gene>
    <name evidence="2" type="ORF">CERSUDRAFT_98104</name>
</gene>
<evidence type="ECO:0000313" key="2">
    <source>
        <dbReference type="EMBL" id="EMD34173.1"/>
    </source>
</evidence>
<dbReference type="SUPFAM" id="SSF51735">
    <property type="entry name" value="NAD(P)-binding Rossmann-fold domains"/>
    <property type="match status" value="1"/>
</dbReference>
<dbReference type="GO" id="GO:0005737">
    <property type="term" value="C:cytoplasm"/>
    <property type="evidence" value="ECO:0007669"/>
    <property type="project" value="TreeGrafter"/>
</dbReference>